<dbReference type="Bgee" id="ENSCHIG00000012339">
    <property type="expression patterns" value="Expressed in uterus and 18 other cell types or tissues"/>
</dbReference>
<evidence type="ECO:0000313" key="1">
    <source>
        <dbReference type="Ensembl" id="ENSCHIP00000009510.1"/>
    </source>
</evidence>
<protein>
    <submittedName>
        <fullName evidence="1">Uncharacterized protein</fullName>
    </submittedName>
</protein>
<organism evidence="1 2">
    <name type="scientific">Capra hircus</name>
    <name type="common">Goat</name>
    <dbReference type="NCBI Taxonomy" id="9925"/>
    <lineage>
        <taxon>Eukaryota</taxon>
        <taxon>Metazoa</taxon>
        <taxon>Chordata</taxon>
        <taxon>Craniata</taxon>
        <taxon>Vertebrata</taxon>
        <taxon>Euteleostomi</taxon>
        <taxon>Mammalia</taxon>
        <taxon>Eutheria</taxon>
        <taxon>Laurasiatheria</taxon>
        <taxon>Artiodactyla</taxon>
        <taxon>Ruminantia</taxon>
        <taxon>Pecora</taxon>
        <taxon>Bovidae</taxon>
        <taxon>Caprinae</taxon>
        <taxon>Capra</taxon>
    </lineage>
</organism>
<reference evidence="1 2" key="1">
    <citation type="submission" date="2016-04" db="EMBL/GenBank/DDBJ databases">
        <title>Polished mammalian reference genomes with single-molecule sequencing and chromosome conformation capture applied to the Capra hircus genome.</title>
        <authorList>
            <person name="Bickhart D.M."/>
            <person name="Koren S."/>
            <person name="Rosen B."/>
            <person name="Hastie A."/>
            <person name="Liachko I."/>
            <person name="Sullivan S.T."/>
            <person name="Burton J."/>
            <person name="Sayre B.L."/>
            <person name="Huson H.J."/>
            <person name="Lee J."/>
            <person name="Lam E."/>
            <person name="Kelley C.M."/>
            <person name="Hutchison J.L."/>
            <person name="Zhou Y."/>
            <person name="Sun J."/>
            <person name="Crisa A."/>
            <person name="Schwartz J.C."/>
            <person name="Hammond J.A."/>
            <person name="Schroeder S.G."/>
            <person name="Liu G.E."/>
            <person name="Dunham M."/>
            <person name="Shendure J."/>
            <person name="Sonstegard T.S."/>
            <person name="Phillippy A.M."/>
            <person name="Van Tassell C.P."/>
            <person name="Smith T.P."/>
        </authorList>
    </citation>
    <scope>NUCLEOTIDE SEQUENCE [LARGE SCALE GENOMIC DNA]</scope>
</reference>
<dbReference type="EMBL" id="LWLT01000011">
    <property type="status" value="NOT_ANNOTATED_CDS"/>
    <property type="molecule type" value="Genomic_DNA"/>
</dbReference>
<dbReference type="Proteomes" id="UP000291000">
    <property type="component" value="Chromosome 14"/>
</dbReference>
<proteinExistence type="predicted"/>
<dbReference type="AlphaFoldDB" id="A0A452EBI3"/>
<keyword evidence="2" id="KW-1185">Reference proteome</keyword>
<reference evidence="1" key="2">
    <citation type="submission" date="2025-08" db="UniProtKB">
        <authorList>
            <consortium name="Ensembl"/>
        </authorList>
    </citation>
    <scope>IDENTIFICATION</scope>
</reference>
<accession>A0A452EBI3</accession>
<sequence>MVCVYTALLKRMSDCYSKVIRGAKILHYGIHMEGCKDSFESFIHIVEQQMTFLQYFFVKQTILCLEFGKCVLVKHCKSELLPLYLNVYHPLVNYYKLLCDCSLF</sequence>
<reference evidence="1" key="3">
    <citation type="submission" date="2025-09" db="UniProtKB">
        <authorList>
            <consortium name="Ensembl"/>
        </authorList>
    </citation>
    <scope>IDENTIFICATION</scope>
</reference>
<dbReference type="GeneTree" id="ENSGT00860000135817"/>
<name>A0A452EBI3_CAPHI</name>
<evidence type="ECO:0000313" key="2">
    <source>
        <dbReference type="Proteomes" id="UP000291000"/>
    </source>
</evidence>
<dbReference type="Ensembl" id="ENSCHIT00000017283.1">
    <property type="protein sequence ID" value="ENSCHIP00000009510.1"/>
    <property type="gene ID" value="ENSCHIG00000012339.1"/>
</dbReference>